<dbReference type="AlphaFoldDB" id="A0A532V2Z8"/>
<comment type="caution">
    <text evidence="3">The sequence shown here is derived from an EMBL/GenBank/DDBJ whole genome shotgun (WGS) entry which is preliminary data.</text>
</comment>
<protein>
    <recommendedName>
        <fullName evidence="2">FlgD/Vpr Ig-like domain-containing protein</fullName>
    </recommendedName>
</protein>
<evidence type="ECO:0000256" key="1">
    <source>
        <dbReference type="ARBA" id="ARBA00022729"/>
    </source>
</evidence>
<reference evidence="3 4" key="1">
    <citation type="submission" date="2017-06" db="EMBL/GenBank/DDBJ databases">
        <title>Novel microbial phyla capable of carbon fixation and sulfur reduction in deep-sea sediments.</title>
        <authorList>
            <person name="Huang J."/>
            <person name="Baker B."/>
            <person name="Wang Y."/>
        </authorList>
    </citation>
    <scope>NUCLEOTIDE SEQUENCE [LARGE SCALE GENOMIC DNA]</scope>
    <source>
        <strain evidence="3">B3_TA06</strain>
    </source>
</reference>
<dbReference type="Pfam" id="PF13517">
    <property type="entry name" value="FG-GAP_3"/>
    <property type="match status" value="1"/>
</dbReference>
<evidence type="ECO:0000259" key="2">
    <source>
        <dbReference type="Pfam" id="PF13860"/>
    </source>
</evidence>
<sequence length="698" mass="76609">MKVFSILIPGLILIAVLPLAAANWWVETTQEDFVDGFYNATLYAADTGIAGDGAVQMIHYRDIDKDGSLDLLISNNRSRDTLDPGPAYHAYHYDKLTFADSIFSYNGSGNLIVDYDNDGNLDVVLSAFDDSTGAGDLYSHLYYGPAPWTDVDSFPTRCGMAVSAADLDKDGYLDLVFSNLVGGYAYIYYQGTAQRDSLACGWNFGNAIADMNKDGDPDIVLAGLQAIIYYGPDFTSNETIADIDSLTDVTVVDLDGDETLDLVFSAWGDSSYIAYGPDYTTVLGLLTAESRGVSVADLNRDDELDIVFSNLALPGSIYCGPDYATTRILMTHSAMGNVIGDFDGNRTLDICFCNWLEDSTFDTYSYIYLGPDFTAYDSLLTHGAHISTTTDAGNPYDRSGDEIYVSSIYDAGDTVEWGSVFYTAVVPFGSGFILEVQTGNVPDPAPSWSEWLQVADGDTLPDSLASRYIRYRGIFTTDFLQAPRLEEVTISYPSEGDVAPENIISPLPEDVTRCDTRTLIVQVRNLGTAAETFPVHCLLDSLGVNRFDKILMAEDVAPGDSAILIFGGMYCCPGETLWVITEFAEDVVPENDTLFAHLGPVAIQERTDRYELEFEVSPASQGFRIDYSLPANERITLAVYDVTGRTVKVLDEGMQRAGRHRLAWDGRDEKGQLVSAGIYFVRLERQTKTLSRKIVIVD</sequence>
<keyword evidence="1" id="KW-0732">Signal</keyword>
<feature type="domain" description="FlgD/Vpr Ig-like" evidence="2">
    <location>
        <begin position="624"/>
        <end position="686"/>
    </location>
</feature>
<dbReference type="InterPro" id="IPR028994">
    <property type="entry name" value="Integrin_alpha_N"/>
</dbReference>
<dbReference type="SUPFAM" id="SSF69318">
    <property type="entry name" value="Integrin alpha N-terminal domain"/>
    <property type="match status" value="1"/>
</dbReference>
<dbReference type="Gene3D" id="2.130.10.130">
    <property type="entry name" value="Integrin alpha, N-terminal"/>
    <property type="match status" value="1"/>
</dbReference>
<dbReference type="PANTHER" id="PTHR46580">
    <property type="entry name" value="SENSOR KINASE-RELATED"/>
    <property type="match status" value="1"/>
</dbReference>
<evidence type="ECO:0000313" key="3">
    <source>
        <dbReference type="EMBL" id="TKJ41367.1"/>
    </source>
</evidence>
<dbReference type="InterPro" id="IPR013517">
    <property type="entry name" value="FG-GAP"/>
</dbReference>
<dbReference type="PANTHER" id="PTHR46580:SF2">
    <property type="entry name" value="MAM DOMAIN-CONTAINING PROTEIN"/>
    <property type="match status" value="1"/>
</dbReference>
<gene>
    <name evidence="3" type="ORF">CEE36_08615</name>
</gene>
<name>A0A532V2Z8_UNCT6</name>
<dbReference type="Proteomes" id="UP000317778">
    <property type="component" value="Unassembled WGS sequence"/>
</dbReference>
<organism evidence="3 4">
    <name type="scientific">candidate division TA06 bacterium B3_TA06</name>
    <dbReference type="NCBI Taxonomy" id="2012487"/>
    <lineage>
        <taxon>Bacteria</taxon>
        <taxon>Bacteria division TA06</taxon>
    </lineage>
</organism>
<dbReference type="EMBL" id="NJBO01000014">
    <property type="protein sequence ID" value="TKJ41367.1"/>
    <property type="molecule type" value="Genomic_DNA"/>
</dbReference>
<dbReference type="InterPro" id="IPR026444">
    <property type="entry name" value="Secre_tail"/>
</dbReference>
<dbReference type="InterPro" id="IPR025965">
    <property type="entry name" value="FlgD/Vpr_Ig-like"/>
</dbReference>
<dbReference type="Gene3D" id="2.60.40.4070">
    <property type="match status" value="1"/>
</dbReference>
<dbReference type="Pfam" id="PF13860">
    <property type="entry name" value="FlgD_ig"/>
    <property type="match status" value="1"/>
</dbReference>
<dbReference type="NCBIfam" id="TIGR04183">
    <property type="entry name" value="Por_Secre_tail"/>
    <property type="match status" value="1"/>
</dbReference>
<evidence type="ECO:0000313" key="4">
    <source>
        <dbReference type="Proteomes" id="UP000317778"/>
    </source>
</evidence>
<proteinExistence type="predicted"/>
<accession>A0A532V2Z8</accession>